<evidence type="ECO:0000313" key="4">
    <source>
        <dbReference type="EMBL" id="KUG16667.1"/>
    </source>
</evidence>
<comment type="caution">
    <text evidence="4">The sequence shown here is derived from an EMBL/GenBank/DDBJ whole genome shotgun (WGS) entry which is preliminary data.</text>
</comment>
<dbReference type="InterPro" id="IPR004095">
    <property type="entry name" value="TGS"/>
</dbReference>
<dbReference type="CDD" id="cd01669">
    <property type="entry name" value="TGS_MJ1332_like"/>
    <property type="match status" value="1"/>
</dbReference>
<dbReference type="Gene3D" id="3.40.50.300">
    <property type="entry name" value="P-loop containing nucleotide triphosphate hydrolases"/>
    <property type="match status" value="1"/>
</dbReference>
<dbReference type="InterPro" id="IPR012675">
    <property type="entry name" value="Beta-grasp_dom_sf"/>
</dbReference>
<name>A0A0W8F712_9ZZZZ</name>
<keyword evidence="2" id="KW-0547">Nucleotide-binding</keyword>
<dbReference type="CDD" id="cd01899">
    <property type="entry name" value="Ygr210"/>
    <property type="match status" value="1"/>
</dbReference>
<reference evidence="4" key="1">
    <citation type="journal article" date="2015" name="Proc. Natl. Acad. Sci. U.S.A.">
        <title>Networks of energetic and metabolic interactions define dynamics in microbial communities.</title>
        <authorList>
            <person name="Embree M."/>
            <person name="Liu J.K."/>
            <person name="Al-Bassam M.M."/>
            <person name="Zengler K."/>
        </authorList>
    </citation>
    <scope>NUCLEOTIDE SEQUENCE</scope>
</reference>
<proteinExistence type="inferred from homology"/>
<gene>
    <name evidence="4" type="ORF">ASZ90_013636</name>
</gene>
<dbReference type="Pfam" id="PF02824">
    <property type="entry name" value="TGS"/>
    <property type="match status" value="1"/>
</dbReference>
<feature type="domain" description="OBG-type G" evidence="3">
    <location>
        <begin position="2"/>
        <end position="265"/>
    </location>
</feature>
<dbReference type="NCBIfam" id="NF007171">
    <property type="entry name" value="PRK09602.1"/>
    <property type="match status" value="1"/>
</dbReference>
<dbReference type="PROSITE" id="PS51710">
    <property type="entry name" value="G_OBG"/>
    <property type="match status" value="1"/>
</dbReference>
<dbReference type="Pfam" id="PF08438">
    <property type="entry name" value="YGR210-like_G4"/>
    <property type="match status" value="1"/>
</dbReference>
<dbReference type="PANTHER" id="PTHR23305">
    <property type="entry name" value="OBG GTPASE FAMILY"/>
    <property type="match status" value="1"/>
</dbReference>
<dbReference type="GO" id="GO:0005525">
    <property type="term" value="F:GTP binding"/>
    <property type="evidence" value="ECO:0007669"/>
    <property type="project" value="InterPro"/>
</dbReference>
<accession>A0A0W8F712</accession>
<dbReference type="InterPro" id="IPR012676">
    <property type="entry name" value="TGS-like"/>
</dbReference>
<dbReference type="Pfam" id="PF01926">
    <property type="entry name" value="MMR_HSR1"/>
    <property type="match status" value="1"/>
</dbReference>
<evidence type="ECO:0000259" key="3">
    <source>
        <dbReference type="PROSITE" id="PS51710"/>
    </source>
</evidence>
<evidence type="ECO:0000256" key="1">
    <source>
        <dbReference type="ARBA" id="ARBA00007476"/>
    </source>
</evidence>
<sequence>MLSVGLAGKPNSGKSTFFKAATLVEVDIANYPFTTIDANHGVSYVRVPCPCKDLGIEKGCGRCKDGVRFIAIELIDVAGLVPDAHLGKGLGNEFLDALRVAEAVIHVLDASGGTDAEGNPVGTGNYDPVSDVKFLEYEISMWLNGILNRNWEKLMRNFRALGGKPDQVLIEQMAGAGVSDSQIRRALTEMKKDLGSWNAEDVKMFAILLRSYSKPMILAANKMDVAPPENVKKLLALKEEVVIPVSGAAEIALRMAEKAGLISYRPGDPDFQIKGDLNPAQKTGLEKIRALMKQYGGTGVQECINRAIFELLDYIVLYPVEDENKFTDRKGVILPDAFLMKRGSTARDLAFRVHSDIGESFLFAIDARTKMRLGEKHELKDGDVIKIVSTK</sequence>
<dbReference type="InterPro" id="IPR031167">
    <property type="entry name" value="G_OBG"/>
</dbReference>
<comment type="similarity">
    <text evidence="1">Belongs to the RelA/SpoT family.</text>
</comment>
<dbReference type="InterPro" id="IPR006073">
    <property type="entry name" value="GTP-bd"/>
</dbReference>
<dbReference type="SUPFAM" id="SSF81271">
    <property type="entry name" value="TGS-like"/>
    <property type="match status" value="1"/>
</dbReference>
<organism evidence="4">
    <name type="scientific">hydrocarbon metagenome</name>
    <dbReference type="NCBI Taxonomy" id="938273"/>
    <lineage>
        <taxon>unclassified sequences</taxon>
        <taxon>metagenomes</taxon>
        <taxon>ecological metagenomes</taxon>
    </lineage>
</organism>
<dbReference type="InterPro" id="IPR027417">
    <property type="entry name" value="P-loop_NTPase"/>
</dbReference>
<dbReference type="InterPro" id="IPR013646">
    <property type="entry name" value="YGR210-like_G4"/>
</dbReference>
<dbReference type="AlphaFoldDB" id="A0A0W8F712"/>
<dbReference type="FunFam" id="3.10.20.30:FF:000002">
    <property type="entry name" value="GTP pyrophosphokinase (RelA/SpoT)"/>
    <property type="match status" value="1"/>
</dbReference>
<dbReference type="Gene3D" id="1.10.8.470">
    <property type="match status" value="1"/>
</dbReference>
<dbReference type="PRINTS" id="PR00326">
    <property type="entry name" value="GTP1OBG"/>
</dbReference>
<protein>
    <submittedName>
        <fullName evidence="4">Gtp-binding and nucleic acid-binding protein ychf</fullName>
    </submittedName>
</protein>
<dbReference type="PANTHER" id="PTHR23305:SF1">
    <property type="entry name" value="OBG-TYPE G DOMAIN-CONTAINING PROTEIN"/>
    <property type="match status" value="1"/>
</dbReference>
<dbReference type="SUPFAM" id="SSF52540">
    <property type="entry name" value="P-loop containing nucleoside triphosphate hydrolases"/>
    <property type="match status" value="1"/>
</dbReference>
<dbReference type="GO" id="GO:0005737">
    <property type="term" value="C:cytoplasm"/>
    <property type="evidence" value="ECO:0007669"/>
    <property type="project" value="TreeGrafter"/>
</dbReference>
<evidence type="ECO:0000256" key="2">
    <source>
        <dbReference type="ARBA" id="ARBA00022741"/>
    </source>
</evidence>
<dbReference type="Gene3D" id="3.10.20.30">
    <property type="match status" value="1"/>
</dbReference>
<dbReference type="GO" id="GO:0016887">
    <property type="term" value="F:ATP hydrolysis activity"/>
    <property type="evidence" value="ECO:0007669"/>
    <property type="project" value="TreeGrafter"/>
</dbReference>
<dbReference type="EMBL" id="LNQE01001484">
    <property type="protein sequence ID" value="KUG16667.1"/>
    <property type="molecule type" value="Genomic_DNA"/>
</dbReference>